<keyword evidence="1" id="KW-0812">Transmembrane</keyword>
<dbReference type="Proteomes" id="UP001500889">
    <property type="component" value="Chromosome J"/>
</dbReference>
<feature type="transmembrane region" description="Helical" evidence="1">
    <location>
        <begin position="20"/>
        <end position="40"/>
    </location>
</feature>
<evidence type="ECO:0000313" key="2">
    <source>
        <dbReference type="EMBL" id="BFF99605.1"/>
    </source>
</evidence>
<reference evidence="2 3" key="1">
    <citation type="submission" date="2024-02" db="EMBL/GenBank/DDBJ databases">
        <title>A chromosome-level genome assembly of Drosophila madeirensis, a fruit fly species endemic to Madeira island.</title>
        <authorList>
            <person name="Tomihara K."/>
            <person name="Llopart A."/>
            <person name="Yamamoto D."/>
        </authorList>
    </citation>
    <scope>NUCLEOTIDE SEQUENCE [LARGE SCALE GENOMIC DNA]</scope>
    <source>
        <strain evidence="2 3">RF1</strain>
    </source>
</reference>
<evidence type="ECO:0000313" key="3">
    <source>
        <dbReference type="Proteomes" id="UP001500889"/>
    </source>
</evidence>
<protein>
    <submittedName>
        <fullName evidence="2">Uncharacterized protein</fullName>
    </submittedName>
</protein>
<dbReference type="AlphaFoldDB" id="A0AAU9FWD4"/>
<organism evidence="2 3">
    <name type="scientific">Drosophila madeirensis</name>
    <name type="common">Fruit fly</name>
    <dbReference type="NCBI Taxonomy" id="30013"/>
    <lineage>
        <taxon>Eukaryota</taxon>
        <taxon>Metazoa</taxon>
        <taxon>Ecdysozoa</taxon>
        <taxon>Arthropoda</taxon>
        <taxon>Hexapoda</taxon>
        <taxon>Insecta</taxon>
        <taxon>Pterygota</taxon>
        <taxon>Neoptera</taxon>
        <taxon>Endopterygota</taxon>
        <taxon>Diptera</taxon>
        <taxon>Brachycera</taxon>
        <taxon>Muscomorpha</taxon>
        <taxon>Ephydroidea</taxon>
        <taxon>Drosophilidae</taxon>
        <taxon>Drosophila</taxon>
        <taxon>Sophophora</taxon>
    </lineage>
</organism>
<dbReference type="EMBL" id="AP029265">
    <property type="protein sequence ID" value="BFF99605.1"/>
    <property type="molecule type" value="Genomic_DNA"/>
</dbReference>
<sequence>MDLLVILHQVCLHVLDVFKIYLKFAFLTLIVYLVAEWYILRYGAELEAQLDAHLVEGAEVPEDTAERAASNSTLGKVFRFVVNFFIL</sequence>
<evidence type="ECO:0000256" key="1">
    <source>
        <dbReference type="SAM" id="Phobius"/>
    </source>
</evidence>
<keyword evidence="1" id="KW-0472">Membrane</keyword>
<keyword evidence="1" id="KW-1133">Transmembrane helix</keyword>
<keyword evidence="3" id="KW-1185">Reference proteome</keyword>
<gene>
    <name evidence="2" type="ORF">DMAD_07463</name>
</gene>
<accession>A0AAU9FWD4</accession>
<proteinExistence type="predicted"/>
<name>A0AAU9FWD4_DROMD</name>